<feature type="domain" description="Pirin C-terminal" evidence="5">
    <location>
        <begin position="188"/>
        <end position="287"/>
    </location>
</feature>
<evidence type="ECO:0000313" key="6">
    <source>
        <dbReference type="EMBL" id="ABW18401.1"/>
    </source>
</evidence>
<feature type="binding site" evidence="2">
    <location>
        <position position="66"/>
    </location>
    <ligand>
        <name>Fe cation</name>
        <dbReference type="ChEBI" id="CHEBI:24875"/>
    </ligand>
</feature>
<feature type="binding site" evidence="2">
    <location>
        <position position="110"/>
    </location>
    <ligand>
        <name>Fe cation</name>
        <dbReference type="ChEBI" id="CHEBI:24875"/>
    </ligand>
</feature>
<dbReference type="HOGENOM" id="CLU_045717_5_1_9"/>
<dbReference type="InterPro" id="IPR011051">
    <property type="entry name" value="RmlC_Cupin_sf"/>
</dbReference>
<evidence type="ECO:0000313" key="7">
    <source>
        <dbReference type="Proteomes" id="UP000000269"/>
    </source>
</evidence>
<accession>A8MES2</accession>
<evidence type="ECO:0000256" key="3">
    <source>
        <dbReference type="RuleBase" id="RU003457"/>
    </source>
</evidence>
<comment type="cofactor">
    <cofactor evidence="2">
        <name>Fe cation</name>
        <dbReference type="ChEBI" id="CHEBI:24875"/>
    </cofactor>
    <text evidence="2">Binds 1 Fe cation per subunit.</text>
</comment>
<dbReference type="eggNOG" id="COG1741">
    <property type="taxonomic scope" value="Bacteria"/>
</dbReference>
<dbReference type="Pfam" id="PF05726">
    <property type="entry name" value="Pirin_C"/>
    <property type="match status" value="1"/>
</dbReference>
<dbReference type="EMBL" id="CP000853">
    <property type="protein sequence ID" value="ABW18401.1"/>
    <property type="molecule type" value="Genomic_DNA"/>
</dbReference>
<dbReference type="InterPro" id="IPR014710">
    <property type="entry name" value="RmlC-like_jellyroll"/>
</dbReference>
<reference evidence="7" key="1">
    <citation type="submission" date="2007-10" db="EMBL/GenBank/DDBJ databases">
        <title>Complete genome of Alkaliphilus oremlandii OhILAs.</title>
        <authorList>
            <person name="Copeland A."/>
            <person name="Lucas S."/>
            <person name="Lapidus A."/>
            <person name="Barry K."/>
            <person name="Detter J.C."/>
            <person name="Glavina del Rio T."/>
            <person name="Hammon N."/>
            <person name="Israni S."/>
            <person name="Dalin E."/>
            <person name="Tice H."/>
            <person name="Pitluck S."/>
            <person name="Chain P."/>
            <person name="Malfatti S."/>
            <person name="Shin M."/>
            <person name="Vergez L."/>
            <person name="Schmutz J."/>
            <person name="Larimer F."/>
            <person name="Land M."/>
            <person name="Hauser L."/>
            <person name="Kyrpides N."/>
            <person name="Mikhailova N."/>
            <person name="Stolz J.F."/>
            <person name="Dawson A."/>
            <person name="Fisher E."/>
            <person name="Crable B."/>
            <person name="Perera E."/>
            <person name="Lisak J."/>
            <person name="Ranganathan M."/>
            <person name="Basu P."/>
            <person name="Richardson P."/>
        </authorList>
    </citation>
    <scope>NUCLEOTIDE SEQUENCE [LARGE SCALE GENOMIC DNA]</scope>
    <source>
        <strain evidence="7">OhILAs</strain>
    </source>
</reference>
<dbReference type="InterPro" id="IPR003829">
    <property type="entry name" value="Pirin_N_dom"/>
</dbReference>
<organism evidence="6 7">
    <name type="scientific">Alkaliphilus oremlandii (strain OhILAs)</name>
    <name type="common">Clostridium oremlandii (strain OhILAs)</name>
    <dbReference type="NCBI Taxonomy" id="350688"/>
    <lineage>
        <taxon>Bacteria</taxon>
        <taxon>Bacillati</taxon>
        <taxon>Bacillota</taxon>
        <taxon>Clostridia</taxon>
        <taxon>Peptostreptococcales</taxon>
        <taxon>Natronincolaceae</taxon>
        <taxon>Alkaliphilus</taxon>
    </lineage>
</organism>
<evidence type="ECO:0000259" key="4">
    <source>
        <dbReference type="Pfam" id="PF02678"/>
    </source>
</evidence>
<dbReference type="InterPro" id="IPR012093">
    <property type="entry name" value="Pirin"/>
</dbReference>
<keyword evidence="7" id="KW-1185">Reference proteome</keyword>
<dbReference type="InterPro" id="IPR008778">
    <property type="entry name" value="Pirin_C_dom"/>
</dbReference>
<dbReference type="InterPro" id="IPR053186">
    <property type="entry name" value="QDO-related"/>
</dbReference>
<dbReference type="PANTHER" id="PTHR43594">
    <property type="entry name" value="QUERCETIN 2,3-DIOXYGENASE"/>
    <property type="match status" value="1"/>
</dbReference>
<sequence length="291" mass="32097">MKTRSIEMSIKKPGTHWVGNGFHVSNYFPSGANLLERFSPFILMDYNAPLEFLPSETPRGVGAHPHRGFETVTFALEGAVEHHDNQGNHGIIYPGDVQWMTAGGGILHKEYHEASFNKTGGLFHMIQLWVNLPKQYKMTNPRYQAIVNKDMKKVVMDNESATITIVAGEFNGVAGPAKTFSPMNIYIVDLNGGEKISLNEPSNYNVGILILNGDIHVNGESHNESDFVLFHNEEGTINLEAPAGGGKIFVLSGEPINEPIAAGGPFVMNTTEELRQAQEDFYNGKFGDMNF</sequence>
<dbReference type="Proteomes" id="UP000000269">
    <property type="component" value="Chromosome"/>
</dbReference>
<dbReference type="RefSeq" id="WP_012158713.1">
    <property type="nucleotide sequence ID" value="NC_009922.1"/>
</dbReference>
<proteinExistence type="inferred from homology"/>
<feature type="binding site" evidence="2">
    <location>
        <position position="108"/>
    </location>
    <ligand>
        <name>Fe cation</name>
        <dbReference type="ChEBI" id="CHEBI:24875"/>
    </ligand>
</feature>
<dbReference type="SUPFAM" id="SSF51182">
    <property type="entry name" value="RmlC-like cupins"/>
    <property type="match status" value="1"/>
</dbReference>
<evidence type="ECO:0000256" key="1">
    <source>
        <dbReference type="ARBA" id="ARBA00008416"/>
    </source>
</evidence>
<gene>
    <name evidence="6" type="ordered locus">Clos_0852</name>
</gene>
<dbReference type="CDD" id="cd02247">
    <property type="entry name" value="cupin_pirin_C"/>
    <property type="match status" value="1"/>
</dbReference>
<dbReference type="OrthoDB" id="321327at2"/>
<keyword evidence="2" id="KW-0408">Iron</keyword>
<feature type="domain" description="Pirin N-terminal" evidence="4">
    <location>
        <begin position="22"/>
        <end position="130"/>
    </location>
</feature>
<dbReference type="AlphaFoldDB" id="A8MES2"/>
<dbReference type="PANTHER" id="PTHR43594:SF1">
    <property type="entry name" value="QUERCETIN 2,3-DIOXYGENASE PA2418-RELATED"/>
    <property type="match status" value="1"/>
</dbReference>
<comment type="similarity">
    <text evidence="1 3">Belongs to the pirin family.</text>
</comment>
<dbReference type="GO" id="GO:0046872">
    <property type="term" value="F:metal ion binding"/>
    <property type="evidence" value="ECO:0007669"/>
    <property type="project" value="UniProtKB-KW"/>
</dbReference>
<dbReference type="Gene3D" id="2.60.120.10">
    <property type="entry name" value="Jelly Rolls"/>
    <property type="match status" value="2"/>
</dbReference>
<dbReference type="CDD" id="cd02909">
    <property type="entry name" value="cupin_pirin_N"/>
    <property type="match status" value="1"/>
</dbReference>
<dbReference type="KEGG" id="aoe:Clos_0852"/>
<dbReference type="PIRSF" id="PIRSF006232">
    <property type="entry name" value="Pirin"/>
    <property type="match status" value="1"/>
</dbReference>
<feature type="binding site" evidence="2">
    <location>
        <position position="64"/>
    </location>
    <ligand>
        <name>Fe cation</name>
        <dbReference type="ChEBI" id="CHEBI:24875"/>
    </ligand>
</feature>
<evidence type="ECO:0000256" key="2">
    <source>
        <dbReference type="PIRSR" id="PIRSR006232-1"/>
    </source>
</evidence>
<keyword evidence="2" id="KW-0479">Metal-binding</keyword>
<protein>
    <submittedName>
        <fullName evidence="6">Pirin domain protein</fullName>
    </submittedName>
</protein>
<dbReference type="Pfam" id="PF02678">
    <property type="entry name" value="Pirin"/>
    <property type="match status" value="1"/>
</dbReference>
<evidence type="ECO:0000259" key="5">
    <source>
        <dbReference type="Pfam" id="PF05726"/>
    </source>
</evidence>
<name>A8MES2_ALKOO</name>